<evidence type="ECO:0000313" key="3">
    <source>
        <dbReference type="WBParaSite" id="ACRNAN_scaffold1813.g29515.t1"/>
    </source>
</evidence>
<accession>A0A914D2W5</accession>
<feature type="region of interest" description="Disordered" evidence="1">
    <location>
        <begin position="329"/>
        <end position="350"/>
    </location>
</feature>
<keyword evidence="2" id="KW-1185">Reference proteome</keyword>
<protein>
    <submittedName>
        <fullName evidence="3">BEN domain-containing protein</fullName>
    </submittedName>
</protein>
<feature type="region of interest" description="Disordered" evidence="1">
    <location>
        <begin position="1"/>
        <end position="21"/>
    </location>
</feature>
<organism evidence="2 3">
    <name type="scientific">Acrobeloides nanus</name>
    <dbReference type="NCBI Taxonomy" id="290746"/>
    <lineage>
        <taxon>Eukaryota</taxon>
        <taxon>Metazoa</taxon>
        <taxon>Ecdysozoa</taxon>
        <taxon>Nematoda</taxon>
        <taxon>Chromadorea</taxon>
        <taxon>Rhabditida</taxon>
        <taxon>Tylenchina</taxon>
        <taxon>Cephalobomorpha</taxon>
        <taxon>Cephaloboidea</taxon>
        <taxon>Cephalobidae</taxon>
        <taxon>Acrobeloides</taxon>
    </lineage>
</organism>
<name>A0A914D2W5_9BILA</name>
<proteinExistence type="predicted"/>
<sequence length="428" mass="47624">MPANNNELSIADTQPENSSGAPVLETLDMQTRNNESNDIDNLIYIIDQCRLDIFAKKNIPANQELSQDNSLHASTNKSAPLCVSPKYQGSIPSAPKPKYKSAYKSRLKTKQFDFVPTNNNDEFVNIFDSNKIETPAMKEIDALVNNIDELNPSAPNPDLNINGIKHFDQLETPEVTISSSNKNTTSNVQAVSPSMINCIRKQILQTYEILLSSPSFSSMLACSPTTLNNIYASSNDIHSNSIDMQSVSNAYVSTFDKASMQANDLRNIEMPTNNNDVPAINERNLSTPNSEDEQNSNLVAPTGHHQSLMENVTAKEIKLSKIISKMLDDSSMEKENTRSETNRKAQTKNRLKKKGQVAFINPANIVHLLNEYFPNNETIQKILDEEKVIARKFMDALKQGVLIDHRTMNNPKAKKRSPQAIVSPQATA</sequence>
<dbReference type="WBParaSite" id="ACRNAN_scaffold1813.g29515.t1">
    <property type="protein sequence ID" value="ACRNAN_scaffold1813.g29515.t1"/>
    <property type="gene ID" value="ACRNAN_scaffold1813.g29515"/>
</dbReference>
<feature type="region of interest" description="Disordered" evidence="1">
    <location>
        <begin position="408"/>
        <end position="428"/>
    </location>
</feature>
<feature type="compositionally biased region" description="Polar residues" evidence="1">
    <location>
        <begin position="283"/>
        <end position="295"/>
    </location>
</feature>
<dbReference type="AlphaFoldDB" id="A0A914D2W5"/>
<feature type="region of interest" description="Disordered" evidence="1">
    <location>
        <begin position="271"/>
        <end position="295"/>
    </location>
</feature>
<reference evidence="3" key="1">
    <citation type="submission" date="2022-11" db="UniProtKB">
        <authorList>
            <consortium name="WormBaseParasite"/>
        </authorList>
    </citation>
    <scope>IDENTIFICATION</scope>
</reference>
<feature type="compositionally biased region" description="Basic and acidic residues" evidence="1">
    <location>
        <begin position="329"/>
        <end position="343"/>
    </location>
</feature>
<evidence type="ECO:0000256" key="1">
    <source>
        <dbReference type="SAM" id="MobiDB-lite"/>
    </source>
</evidence>
<evidence type="ECO:0000313" key="2">
    <source>
        <dbReference type="Proteomes" id="UP000887540"/>
    </source>
</evidence>
<dbReference type="Proteomes" id="UP000887540">
    <property type="component" value="Unplaced"/>
</dbReference>
<feature type="compositionally biased region" description="Polar residues" evidence="1">
    <location>
        <begin position="1"/>
        <end position="20"/>
    </location>
</feature>